<evidence type="ECO:0000313" key="2">
    <source>
        <dbReference type="Proteomes" id="UP000249522"/>
    </source>
</evidence>
<organism evidence="1 2">
    <name type="scientific">Paenibacillus sambharensis</name>
    <dbReference type="NCBI Taxonomy" id="1803190"/>
    <lineage>
        <taxon>Bacteria</taxon>
        <taxon>Bacillati</taxon>
        <taxon>Bacillota</taxon>
        <taxon>Bacilli</taxon>
        <taxon>Bacillales</taxon>
        <taxon>Paenibacillaceae</taxon>
        <taxon>Paenibacillus</taxon>
    </lineage>
</organism>
<dbReference type="Proteomes" id="UP000249522">
    <property type="component" value="Unassembled WGS sequence"/>
</dbReference>
<dbReference type="AlphaFoldDB" id="A0A2W1LM65"/>
<dbReference type="EMBL" id="QKRB01000043">
    <property type="protein sequence ID" value="PZD95965.1"/>
    <property type="molecule type" value="Genomic_DNA"/>
</dbReference>
<dbReference type="RefSeq" id="WP_111146710.1">
    <property type="nucleotide sequence ID" value="NZ_QKRB01000043.1"/>
</dbReference>
<reference evidence="1 2" key="1">
    <citation type="submission" date="2018-06" db="EMBL/GenBank/DDBJ databases">
        <title>Paenibacillus imtechensis sp. nov.</title>
        <authorList>
            <person name="Pinnaka A.K."/>
            <person name="Singh H."/>
            <person name="Kaur M."/>
        </authorList>
    </citation>
    <scope>NUCLEOTIDE SEQUENCE [LARGE SCALE GENOMIC DNA]</scope>
    <source>
        <strain evidence="1 2">SMB1</strain>
    </source>
</reference>
<comment type="caution">
    <text evidence="1">The sequence shown here is derived from an EMBL/GenBank/DDBJ whole genome shotgun (WGS) entry which is preliminary data.</text>
</comment>
<dbReference type="OrthoDB" id="2864316at2"/>
<evidence type="ECO:0008006" key="3">
    <source>
        <dbReference type="Google" id="ProtNLM"/>
    </source>
</evidence>
<accession>A0A2W1LM65</accession>
<keyword evidence="2" id="KW-1185">Reference proteome</keyword>
<evidence type="ECO:0000313" key="1">
    <source>
        <dbReference type="EMBL" id="PZD95965.1"/>
    </source>
</evidence>
<protein>
    <recommendedName>
        <fullName evidence="3">STAS/SEC14 domain-containing protein</fullName>
    </recommendedName>
</protein>
<name>A0A2W1LM65_9BACL</name>
<gene>
    <name evidence="1" type="ORF">DNH61_11060</name>
</gene>
<sequence>MSTTRILDKTDRVIEIVWEQKASPDDFDRITGEVKRFSKELGGRFNVLVDMRSVKAFLPESQAKLVEHQKDLLSFGMQRAAVVVQGAIAKMQLNRSSKQSENAVESHWDSYEEALAFLKANK</sequence>
<proteinExistence type="predicted"/>